<gene>
    <name evidence="8" type="ORF">HDF23_003693</name>
</gene>
<evidence type="ECO:0000256" key="2">
    <source>
        <dbReference type="ARBA" id="ARBA00022475"/>
    </source>
</evidence>
<keyword evidence="9" id="KW-1185">Reference proteome</keyword>
<dbReference type="RefSeq" id="WP_076374656.1">
    <property type="nucleotide sequence ID" value="NZ_FTMG01000009.1"/>
</dbReference>
<organism evidence="8 9">
    <name type="scientific">Mucilaginibacter lappiensis</name>
    <dbReference type="NCBI Taxonomy" id="354630"/>
    <lineage>
        <taxon>Bacteria</taxon>
        <taxon>Pseudomonadati</taxon>
        <taxon>Bacteroidota</taxon>
        <taxon>Sphingobacteriia</taxon>
        <taxon>Sphingobacteriales</taxon>
        <taxon>Sphingobacteriaceae</taxon>
        <taxon>Mucilaginibacter</taxon>
    </lineage>
</organism>
<evidence type="ECO:0000256" key="6">
    <source>
        <dbReference type="SAM" id="Phobius"/>
    </source>
</evidence>
<keyword evidence="4 6" id="KW-1133">Transmembrane helix</keyword>
<dbReference type="PANTHER" id="PTHR30572">
    <property type="entry name" value="MEMBRANE COMPONENT OF TRANSPORTER-RELATED"/>
    <property type="match status" value="1"/>
</dbReference>
<evidence type="ECO:0000256" key="1">
    <source>
        <dbReference type="ARBA" id="ARBA00004651"/>
    </source>
</evidence>
<name>A0ABR6PMC7_9SPHI</name>
<feature type="domain" description="ABC3 transporter permease C-terminal" evidence="7">
    <location>
        <begin position="64"/>
        <end position="177"/>
    </location>
</feature>
<dbReference type="EMBL" id="JACHCB010000009">
    <property type="protein sequence ID" value="MBB6110932.1"/>
    <property type="molecule type" value="Genomic_DNA"/>
</dbReference>
<evidence type="ECO:0000256" key="3">
    <source>
        <dbReference type="ARBA" id="ARBA00022692"/>
    </source>
</evidence>
<keyword evidence="5 6" id="KW-0472">Membrane</keyword>
<feature type="transmembrane region" description="Helical" evidence="6">
    <location>
        <begin position="97"/>
        <end position="125"/>
    </location>
</feature>
<dbReference type="InterPro" id="IPR050250">
    <property type="entry name" value="Macrolide_Exporter_MacB"/>
</dbReference>
<evidence type="ECO:0000313" key="8">
    <source>
        <dbReference type="EMBL" id="MBB6110932.1"/>
    </source>
</evidence>
<evidence type="ECO:0000313" key="9">
    <source>
        <dbReference type="Proteomes" id="UP000541583"/>
    </source>
</evidence>
<protein>
    <submittedName>
        <fullName evidence="8">ABC transport system permease protein</fullName>
    </submittedName>
</protein>
<accession>A0ABR6PMC7</accession>
<keyword evidence="3 6" id="KW-0812">Transmembrane</keyword>
<evidence type="ECO:0000256" key="5">
    <source>
        <dbReference type="ARBA" id="ARBA00023136"/>
    </source>
</evidence>
<feature type="transmembrane region" description="Helical" evidence="6">
    <location>
        <begin position="145"/>
        <end position="165"/>
    </location>
</feature>
<dbReference type="InterPro" id="IPR003838">
    <property type="entry name" value="ABC3_permease_C"/>
</dbReference>
<dbReference type="PANTHER" id="PTHR30572:SF18">
    <property type="entry name" value="ABC-TYPE MACROLIDE FAMILY EXPORT SYSTEM PERMEASE COMPONENT 2"/>
    <property type="match status" value="1"/>
</dbReference>
<keyword evidence="2" id="KW-1003">Cell membrane</keyword>
<proteinExistence type="predicted"/>
<dbReference type="Proteomes" id="UP000541583">
    <property type="component" value="Unassembled WGS sequence"/>
</dbReference>
<comment type="caution">
    <text evidence="8">The sequence shown here is derived from an EMBL/GenBank/DDBJ whole genome shotgun (WGS) entry which is preliminary data.</text>
</comment>
<feature type="transmembrane region" description="Helical" evidence="6">
    <location>
        <begin position="61"/>
        <end position="85"/>
    </location>
</feature>
<sequence>MFLSQDKGALSIRVNTHNYQAFVAQVKQLWKNMSPNEHFEYSFMDEDFDAAYRSEQRTGKLFLSFTTLAVIIACLGLFSLAAYAAEQRNKEIGIRKILGAGVSTIVAMLSKDFIKLVFISIIIATPLAWLMMNKWLQGYAYRQNIQWWMLLSAGAGALVIAIVTISSQSFKAARSNPVDSLRSE</sequence>
<dbReference type="Pfam" id="PF02687">
    <property type="entry name" value="FtsX"/>
    <property type="match status" value="1"/>
</dbReference>
<reference evidence="8 9" key="1">
    <citation type="submission" date="2020-08" db="EMBL/GenBank/DDBJ databases">
        <title>Genomic Encyclopedia of Type Strains, Phase IV (KMG-V): Genome sequencing to study the core and pangenomes of soil and plant-associated prokaryotes.</title>
        <authorList>
            <person name="Whitman W."/>
        </authorList>
    </citation>
    <scope>NUCLEOTIDE SEQUENCE [LARGE SCALE GENOMIC DNA]</scope>
    <source>
        <strain evidence="8 9">ANJLi2</strain>
    </source>
</reference>
<evidence type="ECO:0000256" key="4">
    <source>
        <dbReference type="ARBA" id="ARBA00022989"/>
    </source>
</evidence>
<comment type="subcellular location">
    <subcellularLocation>
        <location evidence="1">Cell membrane</location>
        <topology evidence="1">Multi-pass membrane protein</topology>
    </subcellularLocation>
</comment>
<evidence type="ECO:0000259" key="7">
    <source>
        <dbReference type="Pfam" id="PF02687"/>
    </source>
</evidence>